<dbReference type="AlphaFoldDB" id="A0A7J8NA17"/>
<feature type="non-terminal residue" evidence="1">
    <location>
        <position position="62"/>
    </location>
</feature>
<evidence type="ECO:0000313" key="2">
    <source>
        <dbReference type="Proteomes" id="UP000593572"/>
    </source>
</evidence>
<dbReference type="Proteomes" id="UP000593572">
    <property type="component" value="Unassembled WGS sequence"/>
</dbReference>
<proteinExistence type="predicted"/>
<evidence type="ECO:0000313" key="1">
    <source>
        <dbReference type="EMBL" id="MBA0573779.1"/>
    </source>
</evidence>
<organism evidence="1 2">
    <name type="scientific">Gossypium lobatum</name>
    <dbReference type="NCBI Taxonomy" id="34289"/>
    <lineage>
        <taxon>Eukaryota</taxon>
        <taxon>Viridiplantae</taxon>
        <taxon>Streptophyta</taxon>
        <taxon>Embryophyta</taxon>
        <taxon>Tracheophyta</taxon>
        <taxon>Spermatophyta</taxon>
        <taxon>Magnoliopsida</taxon>
        <taxon>eudicotyledons</taxon>
        <taxon>Gunneridae</taxon>
        <taxon>Pentapetalae</taxon>
        <taxon>rosids</taxon>
        <taxon>malvids</taxon>
        <taxon>Malvales</taxon>
        <taxon>Malvaceae</taxon>
        <taxon>Malvoideae</taxon>
        <taxon>Gossypium</taxon>
    </lineage>
</organism>
<keyword evidence="2" id="KW-1185">Reference proteome</keyword>
<reference evidence="1 2" key="1">
    <citation type="journal article" date="2019" name="Genome Biol. Evol.">
        <title>Insights into the evolution of the New World diploid cottons (Gossypium, subgenus Houzingenia) based on genome sequencing.</title>
        <authorList>
            <person name="Grover C.E."/>
            <person name="Arick M.A. 2nd"/>
            <person name="Thrash A."/>
            <person name="Conover J.L."/>
            <person name="Sanders W.S."/>
            <person name="Peterson D.G."/>
            <person name="Frelichowski J.E."/>
            <person name="Scheffler J.A."/>
            <person name="Scheffler B.E."/>
            <person name="Wendel J.F."/>
        </authorList>
    </citation>
    <scope>NUCLEOTIDE SEQUENCE [LARGE SCALE GENOMIC DNA]</scope>
    <source>
        <strain evidence="1">157</strain>
        <tissue evidence="1">Leaf</tissue>
    </source>
</reference>
<dbReference type="PROSITE" id="PS51257">
    <property type="entry name" value="PROKAR_LIPOPROTEIN"/>
    <property type="match status" value="1"/>
</dbReference>
<accession>A0A7J8NA17</accession>
<comment type="caution">
    <text evidence="1">The sequence shown here is derived from an EMBL/GenBank/DDBJ whole genome shotgun (WGS) entry which is preliminary data.</text>
</comment>
<dbReference type="EMBL" id="JABEZX010000013">
    <property type="protein sequence ID" value="MBA0573779.1"/>
    <property type="molecule type" value="Genomic_DNA"/>
</dbReference>
<gene>
    <name evidence="1" type="ORF">Golob_001036</name>
</gene>
<protein>
    <submittedName>
        <fullName evidence="1">Uncharacterized protein</fullName>
    </submittedName>
</protein>
<name>A0A7J8NA17_9ROSI</name>
<sequence>MLNKNGPSLFAAATLACTQGMQLGLDMGNGCGEGLSKVLSFQDWRRLDLKDGNQRRWGDEGE</sequence>